<evidence type="ECO:0000313" key="1">
    <source>
        <dbReference type="EMBL" id="CAJ0592236.1"/>
    </source>
</evidence>
<protein>
    <submittedName>
        <fullName evidence="1">Uncharacterized protein</fullName>
    </submittedName>
</protein>
<sequence>MGGNIMAARKKNITINGKKYPVKEFDYNLVCDLEDMGFDMKDVEKKTYVYGHTHDRGSVNSKELGENVQERKYNSFREMIENELLPYALSIGITEEKFYTLNPRKIKPYEKAYHLRRRMEDENNFWLGQYIRYAVGSVLSEKGEYPKEPLLKEYYEDLDLTEEERDNKELRKMLMYEEQWRMNDKQLGLPEVNIK</sequence>
<gene>
    <name evidence="1" type="ORF">CYNAS_LOCUS4219</name>
</gene>
<dbReference type="Proteomes" id="UP001176961">
    <property type="component" value="Unassembled WGS sequence"/>
</dbReference>
<accession>A0AA36GJH5</accession>
<proteinExistence type="predicted"/>
<evidence type="ECO:0000313" key="2">
    <source>
        <dbReference type="Proteomes" id="UP001176961"/>
    </source>
</evidence>
<dbReference type="AlphaFoldDB" id="A0AA36GJH5"/>
<dbReference type="EMBL" id="CATQJL010000028">
    <property type="protein sequence ID" value="CAJ0592236.1"/>
    <property type="molecule type" value="Genomic_DNA"/>
</dbReference>
<keyword evidence="2" id="KW-1185">Reference proteome</keyword>
<organism evidence="1 2">
    <name type="scientific">Cylicocyclus nassatus</name>
    <name type="common">Nematode worm</name>
    <dbReference type="NCBI Taxonomy" id="53992"/>
    <lineage>
        <taxon>Eukaryota</taxon>
        <taxon>Metazoa</taxon>
        <taxon>Ecdysozoa</taxon>
        <taxon>Nematoda</taxon>
        <taxon>Chromadorea</taxon>
        <taxon>Rhabditida</taxon>
        <taxon>Rhabditina</taxon>
        <taxon>Rhabditomorpha</taxon>
        <taxon>Strongyloidea</taxon>
        <taxon>Strongylidae</taxon>
        <taxon>Cylicocyclus</taxon>
    </lineage>
</organism>
<name>A0AA36GJH5_CYLNA</name>
<comment type="caution">
    <text evidence="1">The sequence shown here is derived from an EMBL/GenBank/DDBJ whole genome shotgun (WGS) entry which is preliminary data.</text>
</comment>
<reference evidence="1" key="1">
    <citation type="submission" date="2023-07" db="EMBL/GenBank/DDBJ databases">
        <authorList>
            <consortium name="CYATHOMIX"/>
        </authorList>
    </citation>
    <scope>NUCLEOTIDE SEQUENCE</scope>
    <source>
        <strain evidence="1">N/A</strain>
    </source>
</reference>